<evidence type="ECO:0000256" key="4">
    <source>
        <dbReference type="ARBA" id="ARBA00022989"/>
    </source>
</evidence>
<dbReference type="GO" id="GO:0022857">
    <property type="term" value="F:transmembrane transporter activity"/>
    <property type="evidence" value="ECO:0007669"/>
    <property type="project" value="InterPro"/>
</dbReference>
<feature type="domain" description="Major facilitator superfamily (MFS) profile" evidence="7">
    <location>
        <begin position="15"/>
        <end position="458"/>
    </location>
</feature>
<dbReference type="VEuPathDB" id="FungiDB:AAP_03105"/>
<feature type="transmembrane region" description="Helical" evidence="6">
    <location>
        <begin position="148"/>
        <end position="168"/>
    </location>
</feature>
<dbReference type="AlphaFoldDB" id="A0A167YXK3"/>
<sequence length="472" mass="51843">MRVRLQRSVQSPWAQFSILIFCRVFEPIAFTSVIPYLFFYIKSLDPSLDDASATNYVAITISVFALAQFVTSLFWGLMADKYGRKGIFLFGQAGVMMSMFFLSFCSNIWSVIFFRALGGLLSGNVVVLRTVIGDLFPDTYSQSRAISLNSIVYQIGYVVGPMIGGYLVEPCGRHPDVCKAMPLFKKYPYAPPSLVIAGLLACSIMIALPLLRETMPPKRTVPVDTEDANEEAPLLPEREEAAASRKIPMNIIHISIAYCILGFHTICFDQILPVFLASQTSDEPARLPFWFTGGLQMNASDVGFFISMSGILGIATMILIFPPVNDLLGSLRALRMNLWLFPISYIILPYLSLLRGPSTYAKIGVTFVIALKTVASSFAFNDIPILLNEATPSNDLLGYVNGIGQTAVSSARAVGPVIMGLATSFGQNIGIGGLGWFMLAFVAAVGVFQGYYISDPEQHIDIYDEEYAREGR</sequence>
<dbReference type="CDD" id="cd17330">
    <property type="entry name" value="MFS_SLC46_TetA_like"/>
    <property type="match status" value="1"/>
</dbReference>
<dbReference type="InterPro" id="IPR020846">
    <property type="entry name" value="MFS_dom"/>
</dbReference>
<dbReference type="Pfam" id="PF07690">
    <property type="entry name" value="MFS_1"/>
    <property type="match status" value="1"/>
</dbReference>
<feature type="transmembrane region" description="Helical" evidence="6">
    <location>
        <begin position="188"/>
        <end position="211"/>
    </location>
</feature>
<organism evidence="8 9">
    <name type="scientific">Ascosphaera apis ARSEF 7405</name>
    <dbReference type="NCBI Taxonomy" id="392613"/>
    <lineage>
        <taxon>Eukaryota</taxon>
        <taxon>Fungi</taxon>
        <taxon>Dikarya</taxon>
        <taxon>Ascomycota</taxon>
        <taxon>Pezizomycotina</taxon>
        <taxon>Eurotiomycetes</taxon>
        <taxon>Eurotiomycetidae</taxon>
        <taxon>Onygenales</taxon>
        <taxon>Ascosphaeraceae</taxon>
        <taxon>Ascosphaera</taxon>
    </lineage>
</organism>
<keyword evidence="9" id="KW-1185">Reference proteome</keyword>
<evidence type="ECO:0000256" key="6">
    <source>
        <dbReference type="SAM" id="Phobius"/>
    </source>
</evidence>
<feature type="transmembrane region" description="Helical" evidence="6">
    <location>
        <begin position="336"/>
        <end position="353"/>
    </location>
</feature>
<keyword evidence="2" id="KW-0813">Transport</keyword>
<protein>
    <submittedName>
        <fullName evidence="8">Major facilitator superfamily transporter multidrug resistance</fullName>
    </submittedName>
</protein>
<dbReference type="Proteomes" id="UP000242877">
    <property type="component" value="Unassembled WGS sequence"/>
</dbReference>
<dbReference type="PANTHER" id="PTHR23504">
    <property type="entry name" value="MAJOR FACILITATOR SUPERFAMILY DOMAIN-CONTAINING PROTEIN 10"/>
    <property type="match status" value="1"/>
</dbReference>
<evidence type="ECO:0000256" key="5">
    <source>
        <dbReference type="ARBA" id="ARBA00023136"/>
    </source>
</evidence>
<dbReference type="PANTHER" id="PTHR23504:SF15">
    <property type="entry name" value="MAJOR FACILITATOR SUPERFAMILY (MFS) PROFILE DOMAIN-CONTAINING PROTEIN"/>
    <property type="match status" value="1"/>
</dbReference>
<evidence type="ECO:0000256" key="1">
    <source>
        <dbReference type="ARBA" id="ARBA00004141"/>
    </source>
</evidence>
<evidence type="ECO:0000256" key="3">
    <source>
        <dbReference type="ARBA" id="ARBA00022692"/>
    </source>
</evidence>
<proteinExistence type="predicted"/>
<evidence type="ECO:0000259" key="7">
    <source>
        <dbReference type="PROSITE" id="PS50850"/>
    </source>
</evidence>
<dbReference type="InterPro" id="IPR011701">
    <property type="entry name" value="MFS"/>
</dbReference>
<dbReference type="EMBL" id="AZGZ01000012">
    <property type="protein sequence ID" value="KZZ91886.1"/>
    <property type="molecule type" value="Genomic_DNA"/>
</dbReference>
<evidence type="ECO:0000313" key="9">
    <source>
        <dbReference type="Proteomes" id="UP000242877"/>
    </source>
</evidence>
<comment type="caution">
    <text evidence="8">The sequence shown here is derived from an EMBL/GenBank/DDBJ whole genome shotgun (WGS) entry which is preliminary data.</text>
</comment>
<feature type="transmembrane region" description="Helical" evidence="6">
    <location>
        <begin position="87"/>
        <end position="110"/>
    </location>
</feature>
<dbReference type="Gene3D" id="1.20.1250.20">
    <property type="entry name" value="MFS general substrate transporter like domains"/>
    <property type="match status" value="1"/>
</dbReference>
<feature type="transmembrane region" description="Helical" evidence="6">
    <location>
        <begin position="116"/>
        <end position="136"/>
    </location>
</feature>
<comment type="subcellular location">
    <subcellularLocation>
        <location evidence="1">Membrane</location>
        <topology evidence="1">Multi-pass membrane protein</topology>
    </subcellularLocation>
</comment>
<dbReference type="GO" id="GO:0016020">
    <property type="term" value="C:membrane"/>
    <property type="evidence" value="ECO:0007669"/>
    <property type="project" value="UniProtKB-SubCell"/>
</dbReference>
<dbReference type="OrthoDB" id="10262656at2759"/>
<dbReference type="PROSITE" id="PS50850">
    <property type="entry name" value="MFS"/>
    <property type="match status" value="1"/>
</dbReference>
<gene>
    <name evidence="8" type="ORF">AAP_03105</name>
</gene>
<keyword evidence="4 6" id="KW-1133">Transmembrane helix</keyword>
<feature type="transmembrane region" description="Helical" evidence="6">
    <location>
        <begin position="20"/>
        <end position="41"/>
    </location>
</feature>
<evidence type="ECO:0000313" key="8">
    <source>
        <dbReference type="EMBL" id="KZZ91886.1"/>
    </source>
</evidence>
<keyword evidence="3 6" id="KW-0812">Transmembrane</keyword>
<feature type="transmembrane region" description="Helical" evidence="6">
    <location>
        <begin position="53"/>
        <end position="75"/>
    </location>
</feature>
<accession>A0A167YXK3</accession>
<keyword evidence="5 6" id="KW-0472">Membrane</keyword>
<dbReference type="InterPro" id="IPR036259">
    <property type="entry name" value="MFS_trans_sf"/>
</dbReference>
<feature type="transmembrane region" description="Helical" evidence="6">
    <location>
        <begin position="429"/>
        <end position="453"/>
    </location>
</feature>
<evidence type="ECO:0000256" key="2">
    <source>
        <dbReference type="ARBA" id="ARBA00022448"/>
    </source>
</evidence>
<reference evidence="8 9" key="1">
    <citation type="journal article" date="2016" name="Genome Biol. Evol.">
        <title>Divergent and convergent evolution of fungal pathogenicity.</title>
        <authorList>
            <person name="Shang Y."/>
            <person name="Xiao G."/>
            <person name="Zheng P."/>
            <person name="Cen K."/>
            <person name="Zhan S."/>
            <person name="Wang C."/>
        </authorList>
    </citation>
    <scope>NUCLEOTIDE SEQUENCE [LARGE SCALE GENOMIC DNA]</scope>
    <source>
        <strain evidence="8 9">ARSEF 7405</strain>
    </source>
</reference>
<dbReference type="SUPFAM" id="SSF103473">
    <property type="entry name" value="MFS general substrate transporter"/>
    <property type="match status" value="1"/>
</dbReference>
<feature type="transmembrane region" description="Helical" evidence="6">
    <location>
        <begin position="302"/>
        <end position="324"/>
    </location>
</feature>
<name>A0A167YXK3_9EURO</name>